<organism evidence="1">
    <name type="scientific">Anguilla anguilla</name>
    <name type="common">European freshwater eel</name>
    <name type="synonym">Muraena anguilla</name>
    <dbReference type="NCBI Taxonomy" id="7936"/>
    <lineage>
        <taxon>Eukaryota</taxon>
        <taxon>Metazoa</taxon>
        <taxon>Chordata</taxon>
        <taxon>Craniata</taxon>
        <taxon>Vertebrata</taxon>
        <taxon>Euteleostomi</taxon>
        <taxon>Actinopterygii</taxon>
        <taxon>Neopterygii</taxon>
        <taxon>Teleostei</taxon>
        <taxon>Anguilliformes</taxon>
        <taxon>Anguillidae</taxon>
        <taxon>Anguilla</taxon>
    </lineage>
</organism>
<reference evidence="1" key="2">
    <citation type="journal article" date="2015" name="Fish Shellfish Immunol.">
        <title>Early steps in the European eel (Anguilla anguilla)-Vibrio vulnificus interaction in the gills: Role of the RtxA13 toxin.</title>
        <authorList>
            <person name="Callol A."/>
            <person name="Pajuelo D."/>
            <person name="Ebbesson L."/>
            <person name="Teles M."/>
            <person name="MacKenzie S."/>
            <person name="Amaro C."/>
        </authorList>
    </citation>
    <scope>NUCLEOTIDE SEQUENCE</scope>
</reference>
<dbReference type="EMBL" id="GBXM01053523">
    <property type="protein sequence ID" value="JAH55054.1"/>
    <property type="molecule type" value="Transcribed_RNA"/>
</dbReference>
<reference evidence="1" key="1">
    <citation type="submission" date="2014-11" db="EMBL/GenBank/DDBJ databases">
        <authorList>
            <person name="Amaro Gonzalez C."/>
        </authorList>
    </citation>
    <scope>NUCLEOTIDE SEQUENCE</scope>
</reference>
<proteinExistence type="predicted"/>
<sequence>MRVLHLFDNYLISFSTDLFKPNLVTLSLRHSRLHLTHQRN</sequence>
<name>A0A0E9TMY5_ANGAN</name>
<protein>
    <submittedName>
        <fullName evidence="1">Uncharacterized protein</fullName>
    </submittedName>
</protein>
<evidence type="ECO:0000313" key="1">
    <source>
        <dbReference type="EMBL" id="JAH55054.1"/>
    </source>
</evidence>
<dbReference type="AlphaFoldDB" id="A0A0E9TMY5"/>
<accession>A0A0E9TMY5</accession>